<dbReference type="AlphaFoldDB" id="H9B8U2"/>
<gene>
    <name evidence="3" type="ORF">PG303_07685</name>
</gene>
<dbReference type="SUPFAM" id="SSF101967">
    <property type="entry name" value="Adhesin YadA, collagen-binding domain"/>
    <property type="match status" value="2"/>
</dbReference>
<reference evidence="2" key="1">
    <citation type="journal article" date="2012" name="PLoS ONE">
        <title>Identification of the Genes Involved in Riemerella anatipestifer Biofilm Formation by Random Transposon Mutagenesis.</title>
        <authorList>
            <person name="Hu Q."/>
            <person name="Zhu Y."/>
            <person name="Tu J."/>
            <person name="Yin Y."/>
            <person name="Wang X."/>
            <person name="Han X."/>
            <person name="Ding C."/>
            <person name="Zhang B."/>
            <person name="Yu S."/>
        </authorList>
    </citation>
    <scope>NUCLEOTIDE SEQUENCE</scope>
    <source>
        <strain evidence="2">CH3</strain>
    </source>
</reference>
<proteinExistence type="predicted"/>
<feature type="domain" description="Trimeric autotransporter adhesin YadA-like head" evidence="1">
    <location>
        <begin position="353"/>
        <end position="377"/>
    </location>
</feature>
<dbReference type="GO" id="GO:0019867">
    <property type="term" value="C:outer membrane"/>
    <property type="evidence" value="ECO:0007669"/>
    <property type="project" value="InterPro"/>
</dbReference>
<reference evidence="3" key="2">
    <citation type="submission" date="2023-01" db="EMBL/GenBank/DDBJ databases">
        <title>Genome-based studies on antimicrobial resistance profiles of Riemerella anatipestifer in China, 1994 to 2021.</title>
        <authorList>
            <person name="Yang Z."/>
            <person name="Zhu D."/>
        </authorList>
    </citation>
    <scope>NUCLEOTIDE SEQUENCE</scope>
    <source>
        <strain evidence="3">RCAD1218</strain>
    </source>
</reference>
<evidence type="ECO:0000259" key="1">
    <source>
        <dbReference type="Pfam" id="PF05658"/>
    </source>
</evidence>
<dbReference type="Gene3D" id="2.150.10.10">
    <property type="entry name" value="Serralysin-like metalloprotease, C-terminal"/>
    <property type="match status" value="2"/>
</dbReference>
<dbReference type="InterPro" id="IPR008640">
    <property type="entry name" value="Adhesin_Head_dom"/>
</dbReference>
<dbReference type="EMBL" id="JAQZHK010000005">
    <property type="protein sequence ID" value="MDY3513091.1"/>
    <property type="molecule type" value="Genomic_DNA"/>
</dbReference>
<dbReference type="CDD" id="cd12820">
    <property type="entry name" value="LbR_YadA-like"/>
    <property type="match status" value="1"/>
</dbReference>
<dbReference type="InterPro" id="IPR011049">
    <property type="entry name" value="Serralysin-like_metalloprot_C"/>
</dbReference>
<evidence type="ECO:0000313" key="3">
    <source>
        <dbReference type="EMBL" id="MDY3513091.1"/>
    </source>
</evidence>
<accession>H9B8U2</accession>
<dbReference type="Proteomes" id="UP001284033">
    <property type="component" value="Unassembled WGS sequence"/>
</dbReference>
<sequence>MKKTLLCAVFLPLVLNAQDYNGRVGINTNESKATLEISKEGNSKSKGLIIPRLTASEVKTMTDNGNVGENQNSMMVYITEGFATPDTDKVGKYELIDASGYYYDHNTTTLENSRWRKVGNGVYTAGKGMKLNNTEFSRTGLEEVTENGKTGWRFIGRNPDYYGNIGVGAVDLSYSNYANDLNGALGYMSFAQGIYARSWGYASIAMGSSAQASNDYRTAIGPNAEASGESSMALGTNAKASGGKSLAIGGFASGDYSLAISGNSEDYPSVRSVMNSIATGKYSIAISNAPGYSKSVASGEWATLIGSGIASGYGSLVLASNIYSSALASGPYSVVIGKGTASGNGSFAVGGTASGLSSFALGYDTVADSSYSTAMGKSNTIEKEPDTEFYRYSLNKNRLLVIGNGASLLGRSDAFTILRNAKVGIDINNFETTLSDAKLQVNGAIKISNNPATATNGVYNTSGTMPCNESNYGSIKFENDNFYGCKSTGWVLLNN</sequence>
<name>H9B8U2_RIEAN</name>
<feature type="domain" description="Trimeric autotransporter adhesin YadA-like head" evidence="1">
    <location>
        <begin position="200"/>
        <end position="224"/>
    </location>
</feature>
<dbReference type="EMBL" id="JN986834">
    <property type="protein sequence ID" value="AFC37703.1"/>
    <property type="molecule type" value="Genomic_DNA"/>
</dbReference>
<protein>
    <submittedName>
        <fullName evidence="2">Outer membrane protein</fullName>
    </submittedName>
</protein>
<organism evidence="2">
    <name type="scientific">Riemerella anatipestifer</name>
    <name type="common">Moraxella anatipestifer</name>
    <dbReference type="NCBI Taxonomy" id="34085"/>
    <lineage>
        <taxon>Bacteria</taxon>
        <taxon>Pseudomonadati</taxon>
        <taxon>Bacteroidota</taxon>
        <taxon>Flavobacteriia</taxon>
        <taxon>Flavobacteriales</taxon>
        <taxon>Weeksellaceae</taxon>
        <taxon>Riemerella</taxon>
    </lineage>
</organism>
<dbReference type="RefSeq" id="WP_014937178.1">
    <property type="nucleotide sequence ID" value="NZ_CP041029.1"/>
</dbReference>
<evidence type="ECO:0000313" key="2">
    <source>
        <dbReference type="EMBL" id="AFC37703.1"/>
    </source>
</evidence>
<feature type="domain" description="Trimeric autotransporter adhesin YadA-like head" evidence="1">
    <location>
        <begin position="226"/>
        <end position="252"/>
    </location>
</feature>
<dbReference type="Pfam" id="PF05658">
    <property type="entry name" value="YadA_head"/>
    <property type="match status" value="3"/>
</dbReference>